<evidence type="ECO:0000313" key="1">
    <source>
        <dbReference type="EMBL" id="ORJ57776.1"/>
    </source>
</evidence>
<gene>
    <name evidence="1" type="ORF">B5M45_19375</name>
</gene>
<name>A0A1X0XY36_MYCSI</name>
<dbReference type="Proteomes" id="UP000193040">
    <property type="component" value="Unassembled WGS sequence"/>
</dbReference>
<sequence length="372" mass="40790">MAASDATDRWDKVLEDIQRLDNSPNGRNIRRGLAGGKTGADLPAANAYSVISGVYAGRFKELWTADPPQNPWLRGVIQPVHNAVYAFTPYEPLEPQIDQLMEAVAAAREKLNDGSAAAPDAEQIVADMEMWLKVNLLVAGTSHLGPIKVIDDELAKQAEAVRTGFQLPARHFDFATNTLVDVPTATSIPLAVFVASVDNTIASTWAEVLQPDPADQPSIMKQFAAQLIVTFYTEWEEYYRPALAKALGCEPEAIRLNYFGDLRNMRQDYVHTRGFCKNSAKNKLLKWFIKGQAMIPTPAEYLELLTAFPSEELKVKPPDFARGRLPVKANAKATLIAEFDKVVAASGYSKDAALDQALEAWIAAQSEAGSNN</sequence>
<proteinExistence type="predicted"/>
<protein>
    <submittedName>
        <fullName evidence="1">Uncharacterized protein</fullName>
    </submittedName>
</protein>
<dbReference type="AlphaFoldDB" id="A0A1X0XY36"/>
<accession>A0A1X0XY36</accession>
<keyword evidence="2" id="KW-1185">Reference proteome</keyword>
<organism evidence="1 2">
    <name type="scientific">Mycobacterium simiae</name>
    <name type="common">Mycobacterium habana</name>
    <dbReference type="NCBI Taxonomy" id="1784"/>
    <lineage>
        <taxon>Bacteria</taxon>
        <taxon>Bacillati</taxon>
        <taxon>Actinomycetota</taxon>
        <taxon>Actinomycetes</taxon>
        <taxon>Mycobacteriales</taxon>
        <taxon>Mycobacteriaceae</taxon>
        <taxon>Mycobacterium</taxon>
        <taxon>Mycobacterium simiae complex</taxon>
    </lineage>
</organism>
<comment type="caution">
    <text evidence="1">The sequence shown here is derived from an EMBL/GenBank/DDBJ whole genome shotgun (WGS) entry which is preliminary data.</text>
</comment>
<dbReference type="EMBL" id="MZZM01000025">
    <property type="protein sequence ID" value="ORJ57776.1"/>
    <property type="molecule type" value="Genomic_DNA"/>
</dbReference>
<evidence type="ECO:0000313" key="2">
    <source>
        <dbReference type="Proteomes" id="UP000193040"/>
    </source>
</evidence>
<dbReference type="RefSeq" id="WP_084952333.1">
    <property type="nucleotide sequence ID" value="NZ_MZZM01000025.1"/>
</dbReference>
<reference evidence="1 2" key="1">
    <citation type="submission" date="2017-03" db="EMBL/GenBank/DDBJ databases">
        <title>Genomic insights into Mycobacterium simiae human colonization.</title>
        <authorList>
            <person name="Steffani J.L."/>
            <person name="Brunck M.E."/>
            <person name="Cruz E."/>
            <person name="Montiel R."/>
            <person name="Barona F."/>
        </authorList>
    </citation>
    <scope>NUCLEOTIDE SEQUENCE [LARGE SCALE GENOMIC DNA]</scope>
    <source>
        <strain evidence="1 2">MsiGto</strain>
    </source>
</reference>